<dbReference type="Proteomes" id="UP000236370">
    <property type="component" value="Unassembled WGS sequence"/>
</dbReference>
<dbReference type="EMBL" id="NBAG03000210">
    <property type="protein sequence ID" value="PNI88088.1"/>
    <property type="molecule type" value="Genomic_DNA"/>
</dbReference>
<reference evidence="5 6" key="1">
    <citation type="submission" date="2017-12" db="EMBL/GenBank/DDBJ databases">
        <title>High-resolution comparative analysis of great ape genomes.</title>
        <authorList>
            <person name="Pollen A."/>
            <person name="Hastie A."/>
            <person name="Hormozdiari F."/>
            <person name="Dougherty M."/>
            <person name="Liu R."/>
            <person name="Chaisson M."/>
            <person name="Hoppe E."/>
            <person name="Hill C."/>
            <person name="Pang A."/>
            <person name="Hillier L."/>
            <person name="Baker C."/>
            <person name="Armstrong J."/>
            <person name="Shendure J."/>
            <person name="Paten B."/>
            <person name="Wilson R."/>
            <person name="Chao H."/>
            <person name="Schneider V."/>
            <person name="Ventura M."/>
            <person name="Kronenberg Z."/>
            <person name="Murali S."/>
            <person name="Gordon D."/>
            <person name="Cantsilieris S."/>
            <person name="Munson K."/>
            <person name="Nelson B."/>
            <person name="Raja A."/>
            <person name="Underwood J."/>
            <person name="Diekhans M."/>
            <person name="Fiddes I."/>
            <person name="Haussler D."/>
            <person name="Eichler E."/>
        </authorList>
    </citation>
    <scope>NUCLEOTIDE SEQUENCE [LARGE SCALE GENOMIC DNA]</scope>
    <source>
        <strain evidence="5">Yerkes chimp pedigree #C0471</strain>
    </source>
</reference>
<name>A0A2J8PVP3_PANTR</name>
<dbReference type="PANTHER" id="PTHR12974:SF25">
    <property type="entry name" value="TERMINAL NUCLEOTIDYLTRANSFERASE 5A"/>
    <property type="match status" value="1"/>
</dbReference>
<accession>A0A2J8PVP3</accession>
<dbReference type="InterPro" id="IPR012937">
    <property type="entry name" value="TET5"/>
</dbReference>
<gene>
    <name evidence="5" type="ORF">CK820_G0000877</name>
</gene>
<sequence>QDSGLGYKDLDLIFCADLRGEGEFQTVKDVVLDCLLDFLPEGVNKEKITPLTLKVFHRLLRHWRAAEKTGVLFAEPLCGIGRPQV</sequence>
<evidence type="ECO:0000313" key="6">
    <source>
        <dbReference type="Proteomes" id="UP000236370"/>
    </source>
</evidence>
<comment type="catalytic activity">
    <reaction evidence="4">
        <text>RNA(n) + ATP = RNA(n)-3'-adenine ribonucleotide + diphosphate</text>
        <dbReference type="Rhea" id="RHEA:11332"/>
        <dbReference type="Rhea" id="RHEA-COMP:14527"/>
        <dbReference type="Rhea" id="RHEA-COMP:17347"/>
        <dbReference type="ChEBI" id="CHEBI:30616"/>
        <dbReference type="ChEBI" id="CHEBI:33019"/>
        <dbReference type="ChEBI" id="CHEBI:140395"/>
        <dbReference type="ChEBI" id="CHEBI:173115"/>
        <dbReference type="EC" id="2.7.7.19"/>
    </reaction>
    <physiologicalReaction direction="left-to-right" evidence="4">
        <dbReference type="Rhea" id="RHEA:11333"/>
    </physiologicalReaction>
</comment>
<feature type="non-terminal residue" evidence="5">
    <location>
        <position position="1"/>
    </location>
</feature>
<dbReference type="Pfam" id="PF07984">
    <property type="entry name" value="NTP_transf_7"/>
    <property type="match status" value="1"/>
</dbReference>
<evidence type="ECO:0000313" key="5">
    <source>
        <dbReference type="EMBL" id="PNI88088.1"/>
    </source>
</evidence>
<comment type="caution">
    <text evidence="5">The sequence shown here is derived from an EMBL/GenBank/DDBJ whole genome shotgun (WGS) entry which is preliminary data.</text>
</comment>
<organism evidence="5 6">
    <name type="scientific">Pan troglodytes</name>
    <name type="common">Chimpanzee</name>
    <dbReference type="NCBI Taxonomy" id="9598"/>
    <lineage>
        <taxon>Eukaryota</taxon>
        <taxon>Metazoa</taxon>
        <taxon>Chordata</taxon>
        <taxon>Craniata</taxon>
        <taxon>Vertebrata</taxon>
        <taxon>Euteleostomi</taxon>
        <taxon>Mammalia</taxon>
        <taxon>Eutheria</taxon>
        <taxon>Euarchontoglires</taxon>
        <taxon>Primates</taxon>
        <taxon>Haplorrhini</taxon>
        <taxon>Catarrhini</taxon>
        <taxon>Hominidae</taxon>
        <taxon>Pan</taxon>
    </lineage>
</organism>
<proteinExistence type="inferred from homology"/>
<dbReference type="PANTHER" id="PTHR12974">
    <property type="entry name" value="PRION-LIKE- Q/N-RICH -DOMAIN-BEARING PROTEIN PROTEIN 44"/>
    <property type="match status" value="1"/>
</dbReference>
<evidence type="ECO:0000256" key="1">
    <source>
        <dbReference type="ARBA" id="ARBA00007631"/>
    </source>
</evidence>
<dbReference type="GO" id="GO:1990817">
    <property type="term" value="F:poly(A) RNA polymerase activity"/>
    <property type="evidence" value="ECO:0007669"/>
    <property type="project" value="UniProtKB-EC"/>
</dbReference>
<evidence type="ECO:0000256" key="3">
    <source>
        <dbReference type="ARBA" id="ARBA00022679"/>
    </source>
</evidence>
<protein>
    <recommendedName>
        <fullName evidence="2">polynucleotide adenylyltransferase</fullName>
        <ecNumber evidence="2">2.7.7.19</ecNumber>
    </recommendedName>
</protein>
<comment type="similarity">
    <text evidence="1">Belongs to the TENT family.</text>
</comment>
<keyword evidence="3" id="KW-0808">Transferase</keyword>
<evidence type="ECO:0000256" key="4">
    <source>
        <dbReference type="ARBA" id="ARBA00047933"/>
    </source>
</evidence>
<evidence type="ECO:0000256" key="2">
    <source>
        <dbReference type="ARBA" id="ARBA00012388"/>
    </source>
</evidence>
<dbReference type="AlphaFoldDB" id="A0A2J8PVP3"/>
<dbReference type="EC" id="2.7.7.19" evidence="2"/>